<feature type="domain" description="Histidine kinase" evidence="8">
    <location>
        <begin position="474"/>
        <end position="683"/>
    </location>
</feature>
<dbReference type="SUPFAM" id="SSF55874">
    <property type="entry name" value="ATPase domain of HSP90 chaperone/DNA topoisomerase II/histidine kinase"/>
    <property type="match status" value="1"/>
</dbReference>
<evidence type="ECO:0000256" key="3">
    <source>
        <dbReference type="ARBA" id="ARBA00022553"/>
    </source>
</evidence>
<name>A0ABV3PW52_9HYPH</name>
<feature type="transmembrane region" description="Helical" evidence="7">
    <location>
        <begin position="374"/>
        <end position="394"/>
    </location>
</feature>
<dbReference type="EC" id="2.7.13.3" evidence="2"/>
<feature type="transmembrane region" description="Helical" evidence="7">
    <location>
        <begin position="316"/>
        <end position="334"/>
    </location>
</feature>
<keyword evidence="6" id="KW-0902">Two-component regulatory system</keyword>
<dbReference type="Pfam" id="PF07696">
    <property type="entry name" value="7TMR-DISMED2"/>
    <property type="match status" value="1"/>
</dbReference>
<dbReference type="PROSITE" id="PS51257">
    <property type="entry name" value="PROKAR_LIPOPROTEIN"/>
    <property type="match status" value="1"/>
</dbReference>
<feature type="transmembrane region" description="Helical" evidence="7">
    <location>
        <begin position="219"/>
        <end position="239"/>
    </location>
</feature>
<dbReference type="Proteomes" id="UP001555786">
    <property type="component" value="Unassembled WGS sequence"/>
</dbReference>
<keyword evidence="7" id="KW-1133">Transmembrane helix</keyword>
<dbReference type="Gene3D" id="1.10.287.130">
    <property type="match status" value="1"/>
</dbReference>
<dbReference type="InterPro" id="IPR011622">
    <property type="entry name" value="7TMR_DISM_rcpt_extracell_dom2"/>
</dbReference>
<dbReference type="Gene3D" id="2.60.40.2380">
    <property type="match status" value="1"/>
</dbReference>
<reference evidence="9 10" key="1">
    <citation type="submission" date="2024-07" db="EMBL/GenBank/DDBJ databases">
        <title>Description of Labrys sedimenti sp. nov., isolated from a diclofenac-degrading enrichment culture.</title>
        <authorList>
            <person name="Tancsics A."/>
            <person name="Csepanyi A."/>
        </authorList>
    </citation>
    <scope>NUCLEOTIDE SEQUENCE [LARGE SCALE GENOMIC DNA]</scope>
    <source>
        <strain evidence="9 10">LMG 23578</strain>
    </source>
</reference>
<evidence type="ECO:0000256" key="4">
    <source>
        <dbReference type="ARBA" id="ARBA00022679"/>
    </source>
</evidence>
<dbReference type="InterPro" id="IPR011623">
    <property type="entry name" value="7TMR_DISM_rcpt_extracell_dom1"/>
</dbReference>
<evidence type="ECO:0000313" key="10">
    <source>
        <dbReference type="Proteomes" id="UP001555786"/>
    </source>
</evidence>
<dbReference type="SUPFAM" id="SSF47384">
    <property type="entry name" value="Homodimeric domain of signal transducing histidine kinase"/>
    <property type="match status" value="1"/>
</dbReference>
<feature type="transmembrane region" description="Helical" evidence="7">
    <location>
        <begin position="341"/>
        <end position="362"/>
    </location>
</feature>
<evidence type="ECO:0000313" key="9">
    <source>
        <dbReference type="EMBL" id="MEW9309912.1"/>
    </source>
</evidence>
<evidence type="ECO:0000256" key="5">
    <source>
        <dbReference type="ARBA" id="ARBA00022777"/>
    </source>
</evidence>
<comment type="caution">
    <text evidence="9">The sequence shown here is derived from an EMBL/GenBank/DDBJ whole genome shotgun (WGS) entry which is preliminary data.</text>
</comment>
<feature type="transmembrane region" description="Helical" evidence="7">
    <location>
        <begin position="283"/>
        <end position="304"/>
    </location>
</feature>
<organism evidence="9 10">
    <name type="scientific">Labrys neptuniae</name>
    <dbReference type="NCBI Taxonomy" id="376174"/>
    <lineage>
        <taxon>Bacteria</taxon>
        <taxon>Pseudomonadati</taxon>
        <taxon>Pseudomonadota</taxon>
        <taxon>Alphaproteobacteria</taxon>
        <taxon>Hyphomicrobiales</taxon>
        <taxon>Xanthobacteraceae</taxon>
        <taxon>Labrys</taxon>
    </lineage>
</organism>
<gene>
    <name evidence="9" type="ORF">ABXS05_30485</name>
</gene>
<keyword evidence="5 9" id="KW-0418">Kinase</keyword>
<dbReference type="PANTHER" id="PTHR43711">
    <property type="entry name" value="TWO-COMPONENT HISTIDINE KINASE"/>
    <property type="match status" value="1"/>
</dbReference>
<comment type="catalytic activity">
    <reaction evidence="1">
        <text>ATP + protein L-histidine = ADP + protein N-phospho-L-histidine.</text>
        <dbReference type="EC" id="2.7.13.3"/>
    </reaction>
</comment>
<proteinExistence type="predicted"/>
<keyword evidence="10" id="KW-1185">Reference proteome</keyword>
<dbReference type="CDD" id="cd00082">
    <property type="entry name" value="HisKA"/>
    <property type="match status" value="1"/>
</dbReference>
<accession>A0ABV3PW52</accession>
<dbReference type="PROSITE" id="PS50109">
    <property type="entry name" value="HIS_KIN"/>
    <property type="match status" value="1"/>
</dbReference>
<keyword evidence="3" id="KW-0597">Phosphoprotein</keyword>
<evidence type="ECO:0000256" key="2">
    <source>
        <dbReference type="ARBA" id="ARBA00012438"/>
    </source>
</evidence>
<feature type="transmembrane region" description="Helical" evidence="7">
    <location>
        <begin position="191"/>
        <end position="212"/>
    </location>
</feature>
<dbReference type="Gene3D" id="3.30.565.10">
    <property type="entry name" value="Histidine kinase-like ATPase, C-terminal domain"/>
    <property type="match status" value="1"/>
</dbReference>
<dbReference type="InterPro" id="IPR003661">
    <property type="entry name" value="HisK_dim/P_dom"/>
</dbReference>
<keyword evidence="4" id="KW-0808">Transferase</keyword>
<dbReference type="PANTHER" id="PTHR43711:SF28">
    <property type="entry name" value="SENSOR HISTIDINE KINASE YXDK"/>
    <property type="match status" value="1"/>
</dbReference>
<evidence type="ECO:0000256" key="1">
    <source>
        <dbReference type="ARBA" id="ARBA00000085"/>
    </source>
</evidence>
<dbReference type="RefSeq" id="WP_367626490.1">
    <property type="nucleotide sequence ID" value="NZ_JBFNQD010000019.1"/>
</dbReference>
<keyword evidence="7" id="KW-0472">Membrane</keyword>
<dbReference type="InterPro" id="IPR004358">
    <property type="entry name" value="Sig_transdc_His_kin-like_C"/>
</dbReference>
<dbReference type="SMART" id="SM00388">
    <property type="entry name" value="HisKA"/>
    <property type="match status" value="1"/>
</dbReference>
<evidence type="ECO:0000259" key="8">
    <source>
        <dbReference type="PROSITE" id="PS50109"/>
    </source>
</evidence>
<protein>
    <recommendedName>
        <fullName evidence="2">histidine kinase</fullName>
        <ecNumber evidence="2">2.7.13.3</ecNumber>
    </recommendedName>
</protein>
<evidence type="ECO:0000256" key="6">
    <source>
        <dbReference type="ARBA" id="ARBA00023012"/>
    </source>
</evidence>
<dbReference type="InterPro" id="IPR050736">
    <property type="entry name" value="Sensor_HK_Regulatory"/>
</dbReference>
<feature type="transmembrane region" description="Helical" evidence="7">
    <location>
        <begin position="251"/>
        <end position="271"/>
    </location>
</feature>
<dbReference type="SMART" id="SM00387">
    <property type="entry name" value="HATPase_c"/>
    <property type="match status" value="1"/>
</dbReference>
<dbReference type="InterPro" id="IPR003594">
    <property type="entry name" value="HATPase_dom"/>
</dbReference>
<evidence type="ECO:0000256" key="7">
    <source>
        <dbReference type="SAM" id="Phobius"/>
    </source>
</evidence>
<dbReference type="Pfam" id="PF07695">
    <property type="entry name" value="7TMR-DISM_7TM"/>
    <property type="match status" value="1"/>
</dbReference>
<dbReference type="PRINTS" id="PR00344">
    <property type="entry name" value="BCTRLSENSOR"/>
</dbReference>
<dbReference type="Pfam" id="PF00512">
    <property type="entry name" value="HisKA"/>
    <property type="match status" value="1"/>
</dbReference>
<dbReference type="InterPro" id="IPR036097">
    <property type="entry name" value="HisK_dim/P_sf"/>
</dbReference>
<dbReference type="Pfam" id="PF02518">
    <property type="entry name" value="HATPase_c"/>
    <property type="match status" value="1"/>
</dbReference>
<dbReference type="EMBL" id="JBFNQD010000019">
    <property type="protein sequence ID" value="MEW9309912.1"/>
    <property type="molecule type" value="Genomic_DNA"/>
</dbReference>
<keyword evidence="7" id="KW-0812">Transmembrane</keyword>
<dbReference type="InterPro" id="IPR036890">
    <property type="entry name" value="HATPase_C_sf"/>
</dbReference>
<dbReference type="GO" id="GO:0016301">
    <property type="term" value="F:kinase activity"/>
    <property type="evidence" value="ECO:0007669"/>
    <property type="project" value="UniProtKB-KW"/>
</dbReference>
<sequence>MSHFRSIRFHLIVALSILFSCFVVEASWGLSLQSTDGVRGAVSLSGHLAVLNDRSGALTIQDIVAGQSDLQFVAVPSMLTQGYQKGAIWVRFSLAAPEDSRQWLLQIERPLIEQVAVYVPDGAGHFAAVPPSRFHLETEDGVDAYSAVFRISVPSTPADYYIRLQSSTSITTSLNIWQRSGYEKYIKVNDWIIGVVIGSILAMIFANLLYYFWLRENLFIIYAALLLVSGLISVYHMGYSSEVLAFLEPAIVRRSWGVIVCLYSIFMMLFLEKLFEFRQHSILVWRVSQGVTLLNVAALIFALAGHYGDVGFFVSRLQQISLIFVALFALYLLILRREYQYLLSAVAFLSVICLLSVMQLQYTGFNPLRIDGSLARLLAAGTLIHLVLLSAAVAKRAQLAERNLSKEKDRVIVMARLAEQELTIKVQERTAELAKSNALLKEEMDRRHLLEMKLRQSLASVNDALARKQDFIALASHEFRAPLAVIAATAENLSFSVDKDANNIRLSIAKIRRAIKRMSMLVENILAGEKLSAEQMSPSAIDLNEILHNAEAGMDDESVRRVCFISGEGAVVNGDRNLLEIALQNLIQNALKYSADDRPVIVSVSINDGSAIIDVTDNGSGISIKDRDLIFKKYYRVAGQKASGSGLGLYISREIARQHGGDLVLAASDSSGSTFRVSLPLERARTGNSISGPPVSS</sequence>
<dbReference type="InterPro" id="IPR005467">
    <property type="entry name" value="His_kinase_dom"/>
</dbReference>
<dbReference type="CDD" id="cd00075">
    <property type="entry name" value="HATPase"/>
    <property type="match status" value="1"/>
</dbReference>